<dbReference type="PANTHER" id="PTHR47926:SF342">
    <property type="entry name" value="TETRATRICOPEPTIDE-LIKE HELICAL DOMAIN-CONTAINING PROTEIN-RELATED"/>
    <property type="match status" value="1"/>
</dbReference>
<dbReference type="SUPFAM" id="SSF52540">
    <property type="entry name" value="P-loop containing nucleoside triphosphate hydrolases"/>
    <property type="match status" value="1"/>
</dbReference>
<dbReference type="Gene3D" id="3.40.50.300">
    <property type="entry name" value="P-loop containing nucleotide triphosphate hydrolases"/>
    <property type="match status" value="1"/>
</dbReference>
<dbReference type="OrthoDB" id="185373at2759"/>
<protein>
    <recommendedName>
        <fullName evidence="5">DYW domain-containing protein</fullName>
    </recommendedName>
</protein>
<evidence type="ECO:0008006" key="5">
    <source>
        <dbReference type="Google" id="ProtNLM"/>
    </source>
</evidence>
<sequence>MGVLLRATVKSFSRSLCGTATVDAISIRVPEPPISFLFEKNPKPESIRECKKFHAKLVVSRAISEIHVANNLLSLYVKCNGLDHAHLLFDKMTHKNVVTWTSMISAHVHDGSLGKAMDMFKGMLEVCEKPNKFTSSIAVRACTGLGFLRLGQQVHCLMVHLGLDSDGFAGSALVDMYFKIGNDLDDACRVFDGLFTKDRVTWNVVISGVAQVGDSCKVSRLFSEMRVVGELGPNDFTFTSLLRCCFLLKEVEQIHGLAVKFGSEGDVVVGSALVDLYGKCYDMDSGWKVFDSMEEKDMFVWSSIISGYTRNGRGEEAVNLFREMCRHGMRPDQHALSSTLKGCAENGDLMAAIQVHAQMIKNGCQRNCFVATVLLDVYAGSGDICEAEKLFRTVDVRDIVAWNSMILGHAQMKKGSLSCIQMFKELCQTESLKPDGGTLIAILKSCQSKSDLVTGILIHCVIVKSSQTLETQVGNALVHMYSECGAVDEAYKAFNDMVQKDDTSWSSIIGCYQQNGCELEALQLCKQMLVDGVRFTSYSLPSCLAACSKLAAIDVGKQFHASAIKFGFHRNVYVGSSILDMYAKCGDNEESSKVFNEEQQSNEVTYNAMISGLAQHGKALEAIKVFNEMDMMGLMPNHITFLGLLSACSHAGFLEQSFYLFNLMHSKYCIRPESEHYSCLVDAYGRAGKLEEAYQFIQNDGSVLAWRTLLSACRIYANTKIAEKSARKIIELDPNDHASYVLLSNIYSEEGKWEEAIKLRQKMAEIGVKKDPGNSWLDTVVGKLETELSGGETLRIEIVTATLKKSGILLLDAAARALDAKSEYIPRDALVKMMSHRITVLVLVHCLTRANAEFIKDADGVTPGLFASK</sequence>
<dbReference type="InterPro" id="IPR002885">
    <property type="entry name" value="PPR_rpt"/>
</dbReference>
<keyword evidence="4" id="KW-1185">Reference proteome</keyword>
<evidence type="ECO:0000256" key="2">
    <source>
        <dbReference type="PROSITE-ProRule" id="PRU00708"/>
    </source>
</evidence>
<dbReference type="Pfam" id="PF01535">
    <property type="entry name" value="PPR"/>
    <property type="match status" value="4"/>
</dbReference>
<dbReference type="SUPFAM" id="SSF48452">
    <property type="entry name" value="TPR-like"/>
    <property type="match status" value="1"/>
</dbReference>
<dbReference type="GO" id="GO:0009451">
    <property type="term" value="P:RNA modification"/>
    <property type="evidence" value="ECO:0007669"/>
    <property type="project" value="InterPro"/>
</dbReference>
<dbReference type="FunFam" id="1.25.40.10:FF:000227">
    <property type="entry name" value="Pentatricopeptide repeat-containing protein At3g13880"/>
    <property type="match status" value="1"/>
</dbReference>
<dbReference type="InterPro" id="IPR011990">
    <property type="entry name" value="TPR-like_helical_dom_sf"/>
</dbReference>
<dbReference type="GO" id="GO:0003723">
    <property type="term" value="F:RNA binding"/>
    <property type="evidence" value="ECO:0007669"/>
    <property type="project" value="InterPro"/>
</dbReference>
<accession>A0A5N6QHA9</accession>
<dbReference type="FunFam" id="1.25.40.10:FF:000090">
    <property type="entry name" value="Pentatricopeptide repeat-containing protein, chloroplastic"/>
    <property type="match status" value="1"/>
</dbReference>
<dbReference type="Gene3D" id="1.25.40.10">
    <property type="entry name" value="Tetratricopeptide repeat domain"/>
    <property type="match status" value="6"/>
</dbReference>
<dbReference type="Pfam" id="PF20431">
    <property type="entry name" value="E_motif"/>
    <property type="match status" value="1"/>
</dbReference>
<feature type="repeat" description="PPR" evidence="2">
    <location>
        <begin position="332"/>
        <end position="366"/>
    </location>
</feature>
<organism evidence="3 4">
    <name type="scientific">Carpinus fangiana</name>
    <dbReference type="NCBI Taxonomy" id="176857"/>
    <lineage>
        <taxon>Eukaryota</taxon>
        <taxon>Viridiplantae</taxon>
        <taxon>Streptophyta</taxon>
        <taxon>Embryophyta</taxon>
        <taxon>Tracheophyta</taxon>
        <taxon>Spermatophyta</taxon>
        <taxon>Magnoliopsida</taxon>
        <taxon>eudicotyledons</taxon>
        <taxon>Gunneridae</taxon>
        <taxon>Pentapetalae</taxon>
        <taxon>rosids</taxon>
        <taxon>fabids</taxon>
        <taxon>Fagales</taxon>
        <taxon>Betulaceae</taxon>
        <taxon>Carpinus</taxon>
    </lineage>
</organism>
<evidence type="ECO:0000313" key="4">
    <source>
        <dbReference type="Proteomes" id="UP000327013"/>
    </source>
</evidence>
<feature type="repeat" description="PPR" evidence="2">
    <location>
        <begin position="736"/>
        <end position="770"/>
    </location>
</feature>
<dbReference type="InterPro" id="IPR027417">
    <property type="entry name" value="P-loop_NTPase"/>
</dbReference>
<feature type="repeat" description="PPR" evidence="2">
    <location>
        <begin position="96"/>
        <end position="130"/>
    </location>
</feature>
<evidence type="ECO:0000256" key="1">
    <source>
        <dbReference type="ARBA" id="ARBA00022737"/>
    </source>
</evidence>
<dbReference type="PROSITE" id="PS51375">
    <property type="entry name" value="PPR"/>
    <property type="match status" value="6"/>
</dbReference>
<dbReference type="Proteomes" id="UP000327013">
    <property type="component" value="Chromosome 1"/>
</dbReference>
<proteinExistence type="predicted"/>
<gene>
    <name evidence="3" type="ORF">FH972_003213</name>
</gene>
<feature type="repeat" description="PPR" evidence="2">
    <location>
        <begin position="297"/>
        <end position="331"/>
    </location>
</feature>
<dbReference type="AlphaFoldDB" id="A0A5N6QHA9"/>
<keyword evidence="1" id="KW-0677">Repeat</keyword>
<dbReference type="Pfam" id="PF13041">
    <property type="entry name" value="PPR_2"/>
    <property type="match status" value="3"/>
</dbReference>
<reference evidence="3 4" key="1">
    <citation type="submission" date="2019-06" db="EMBL/GenBank/DDBJ databases">
        <title>A chromosomal-level reference genome of Carpinus fangiana (Coryloideae, Betulaceae).</title>
        <authorList>
            <person name="Yang X."/>
            <person name="Wang Z."/>
            <person name="Zhang L."/>
            <person name="Hao G."/>
            <person name="Liu J."/>
            <person name="Yang Y."/>
        </authorList>
    </citation>
    <scope>NUCLEOTIDE SEQUENCE [LARGE SCALE GENOMIC DNA]</scope>
    <source>
        <strain evidence="3">Cfa_2016G</strain>
        <tissue evidence="3">Leaf</tissue>
    </source>
</reference>
<feature type="repeat" description="PPR" evidence="2">
    <location>
        <begin position="501"/>
        <end position="535"/>
    </location>
</feature>
<dbReference type="InterPro" id="IPR046960">
    <property type="entry name" value="PPR_At4g14850-like_plant"/>
</dbReference>
<evidence type="ECO:0000313" key="3">
    <source>
        <dbReference type="EMBL" id="KAE7998696.1"/>
    </source>
</evidence>
<name>A0A5N6QHA9_9ROSI</name>
<dbReference type="EMBL" id="CM017321">
    <property type="protein sequence ID" value="KAE7998696.1"/>
    <property type="molecule type" value="Genomic_DNA"/>
</dbReference>
<dbReference type="PANTHER" id="PTHR47926">
    <property type="entry name" value="PENTATRICOPEPTIDE REPEAT-CONTAINING PROTEIN"/>
    <property type="match status" value="1"/>
</dbReference>
<feature type="repeat" description="PPR" evidence="2">
    <location>
        <begin position="602"/>
        <end position="636"/>
    </location>
</feature>
<dbReference type="NCBIfam" id="TIGR00756">
    <property type="entry name" value="PPR"/>
    <property type="match status" value="4"/>
</dbReference>
<dbReference type="InterPro" id="IPR046848">
    <property type="entry name" value="E_motif"/>
</dbReference>